<accession>A0A7Y7IUK5</accession>
<gene>
    <name evidence="1" type="ORF">HUK84_02850</name>
</gene>
<feature type="non-terminal residue" evidence="1">
    <location>
        <position position="1"/>
    </location>
</feature>
<proteinExistence type="predicted"/>
<dbReference type="AlphaFoldDB" id="A0A7Y7IUK5"/>
<dbReference type="EMBL" id="JABXXP010000016">
    <property type="protein sequence ID" value="NVN10095.1"/>
    <property type="molecule type" value="Genomic_DNA"/>
</dbReference>
<organism evidence="1 2">
    <name type="scientific">Nguyenibacter vanlangensis</name>
    <dbReference type="NCBI Taxonomy" id="1216886"/>
    <lineage>
        <taxon>Bacteria</taxon>
        <taxon>Pseudomonadati</taxon>
        <taxon>Pseudomonadota</taxon>
        <taxon>Alphaproteobacteria</taxon>
        <taxon>Acetobacterales</taxon>
        <taxon>Acetobacteraceae</taxon>
        <taxon>Nguyenibacter</taxon>
    </lineage>
</organism>
<name>A0A7Y7IUK5_9PROT</name>
<comment type="caution">
    <text evidence="1">The sequence shown here is derived from an EMBL/GenBank/DDBJ whole genome shotgun (WGS) entry which is preliminary data.</text>
</comment>
<evidence type="ECO:0000313" key="1">
    <source>
        <dbReference type="EMBL" id="NVN10095.1"/>
    </source>
</evidence>
<sequence length="89" mass="9939">LAGDRALALAADPLPLALSAADTLMAVEVRQEWWHFYALLNVRQFGEDVRLDTERLCAGTLDAKSWASLRTRLLAWEALRRGDTLTEDA</sequence>
<evidence type="ECO:0000313" key="2">
    <source>
        <dbReference type="Proteomes" id="UP000534870"/>
    </source>
</evidence>
<protein>
    <submittedName>
        <fullName evidence="1">DNA primase</fullName>
    </submittedName>
</protein>
<reference evidence="1 2" key="1">
    <citation type="submission" date="2020-06" db="EMBL/GenBank/DDBJ databases">
        <title>Description of novel acetic acid bacteria.</title>
        <authorList>
            <person name="Sombolestani A."/>
        </authorList>
    </citation>
    <scope>NUCLEOTIDE SEQUENCE [LARGE SCALE GENOMIC DNA]</scope>
    <source>
        <strain evidence="1 2">LMG 31431</strain>
    </source>
</reference>
<dbReference type="Proteomes" id="UP000534870">
    <property type="component" value="Unassembled WGS sequence"/>
</dbReference>